<dbReference type="PANTHER" id="PTHR34719:SF2">
    <property type="entry name" value="NICKEL-RESPONSIVE REGULATOR"/>
    <property type="match status" value="1"/>
</dbReference>
<accession>A0A0L8V3C4</accession>
<dbReference type="InterPro" id="IPR027271">
    <property type="entry name" value="Acetolactate_synth/TF_NikR_C"/>
</dbReference>
<dbReference type="OrthoDB" id="9806294at2"/>
<dbReference type="PANTHER" id="PTHR34719">
    <property type="entry name" value="NICKEL-RESPONSIVE REGULATOR"/>
    <property type="match status" value="1"/>
</dbReference>
<dbReference type="HAMAP" id="MF_00476">
    <property type="entry name" value="NikR"/>
    <property type="match status" value="1"/>
</dbReference>
<sequence>MTVSRFGVSLEKDLLDALDQYVQDNRFSNRSQAIRQLISRNIVEQKWQCNNNVAGSVTLVYDPSRREILNQLADVLENFHDEILSTQRLILDKSKHMEIVAIKGVASRLTELADQLISIKGMQHGKLTMSRAD</sequence>
<evidence type="ECO:0000259" key="10">
    <source>
        <dbReference type="Pfam" id="PF08753"/>
    </source>
</evidence>
<dbReference type="GO" id="GO:0010045">
    <property type="term" value="P:response to nickel cation"/>
    <property type="evidence" value="ECO:0007669"/>
    <property type="project" value="InterPro"/>
</dbReference>
<evidence type="ECO:0000313" key="12">
    <source>
        <dbReference type="Proteomes" id="UP000036958"/>
    </source>
</evidence>
<gene>
    <name evidence="11" type="ORF">NC99_43110</name>
</gene>
<comment type="caution">
    <text evidence="11">The sequence shown here is derived from an EMBL/GenBank/DDBJ whole genome shotgun (WGS) entry which is preliminary data.</text>
</comment>
<evidence type="ECO:0000256" key="8">
    <source>
        <dbReference type="HAMAP-Rule" id="MF_00476"/>
    </source>
</evidence>
<dbReference type="Gene3D" id="3.30.70.1150">
    <property type="entry name" value="ACT-like. Chain A, domain 2"/>
    <property type="match status" value="1"/>
</dbReference>
<dbReference type="Pfam" id="PF08753">
    <property type="entry name" value="NikR_C"/>
    <property type="match status" value="1"/>
</dbReference>
<dbReference type="InterPro" id="IPR045865">
    <property type="entry name" value="ACT-like_dom_sf"/>
</dbReference>
<dbReference type="InterPro" id="IPR014864">
    <property type="entry name" value="TF_NikR_Ni-bd_C"/>
</dbReference>
<dbReference type="SUPFAM" id="SSF55021">
    <property type="entry name" value="ACT-like"/>
    <property type="match status" value="1"/>
</dbReference>
<dbReference type="Gene3D" id="1.10.1220.10">
    <property type="entry name" value="Met repressor-like"/>
    <property type="match status" value="1"/>
</dbReference>
<dbReference type="InterPro" id="IPR010985">
    <property type="entry name" value="Ribbon_hlx_hlx"/>
</dbReference>
<keyword evidence="3" id="KW-0533">Nickel</keyword>
<evidence type="ECO:0000259" key="9">
    <source>
        <dbReference type="Pfam" id="PF01402"/>
    </source>
</evidence>
<dbReference type="STRING" id="1409788.NC99_43110"/>
<dbReference type="GO" id="GO:0003677">
    <property type="term" value="F:DNA binding"/>
    <property type="evidence" value="ECO:0007669"/>
    <property type="project" value="UniProtKB-KW"/>
</dbReference>
<feature type="domain" description="Transcription factor NikR nickel binding C-terminal" evidence="10">
    <location>
        <begin position="54"/>
        <end position="129"/>
    </location>
</feature>
<dbReference type="CDD" id="cd22231">
    <property type="entry name" value="RHH_NikR_HicB-like"/>
    <property type="match status" value="1"/>
</dbReference>
<keyword evidence="4" id="KW-0479">Metal-binding</keyword>
<dbReference type="InterPro" id="IPR002145">
    <property type="entry name" value="CopG"/>
</dbReference>
<dbReference type="EMBL" id="LGIA01000208">
    <property type="protein sequence ID" value="KOH42868.1"/>
    <property type="molecule type" value="Genomic_DNA"/>
</dbReference>
<dbReference type="GO" id="GO:0016151">
    <property type="term" value="F:nickel cation binding"/>
    <property type="evidence" value="ECO:0007669"/>
    <property type="project" value="UniProtKB-UniRule"/>
</dbReference>
<protein>
    <recommendedName>
        <fullName evidence="8">Putative nickel-responsive regulator</fullName>
    </recommendedName>
</protein>
<evidence type="ECO:0000256" key="5">
    <source>
        <dbReference type="ARBA" id="ARBA00023015"/>
    </source>
</evidence>
<dbReference type="InterPro" id="IPR013321">
    <property type="entry name" value="Arc_rbn_hlx_hlx"/>
</dbReference>
<evidence type="ECO:0000256" key="2">
    <source>
        <dbReference type="ARBA" id="ARBA00008478"/>
    </source>
</evidence>
<dbReference type="SUPFAM" id="SSF47598">
    <property type="entry name" value="Ribbon-helix-helix"/>
    <property type="match status" value="1"/>
</dbReference>
<reference evidence="12" key="1">
    <citation type="submission" date="2015-07" db="EMBL/GenBank/DDBJ databases">
        <title>Genome sequencing of Sunxiuqinia dokdonensis strain SK.</title>
        <authorList>
            <person name="Ahn S."/>
            <person name="Kim B.-C."/>
        </authorList>
    </citation>
    <scope>NUCLEOTIDE SEQUENCE [LARGE SCALE GENOMIC DNA]</scope>
    <source>
        <strain evidence="12">SK</strain>
    </source>
</reference>
<comment type="similarity">
    <text evidence="2 8">Belongs to the transcriptional regulatory CopG/NikR family.</text>
</comment>
<dbReference type="InterPro" id="IPR050192">
    <property type="entry name" value="CopG/NikR_regulator"/>
</dbReference>
<dbReference type="RefSeq" id="WP_053188110.1">
    <property type="nucleotide sequence ID" value="NZ_LGIA01000208.1"/>
</dbReference>
<keyword evidence="5 8" id="KW-0805">Transcription regulation</keyword>
<proteinExistence type="inferred from homology"/>
<evidence type="ECO:0000313" key="11">
    <source>
        <dbReference type="EMBL" id="KOH42868.1"/>
    </source>
</evidence>
<dbReference type="InterPro" id="IPR022988">
    <property type="entry name" value="Ni_resp_reg_NikR"/>
</dbReference>
<keyword evidence="12" id="KW-1185">Reference proteome</keyword>
<evidence type="ECO:0000256" key="6">
    <source>
        <dbReference type="ARBA" id="ARBA00023125"/>
    </source>
</evidence>
<dbReference type="AlphaFoldDB" id="A0A0L8V3C4"/>
<keyword evidence="7 8" id="KW-0804">Transcription</keyword>
<dbReference type="NCBIfam" id="NF003381">
    <property type="entry name" value="PRK04460.1"/>
    <property type="match status" value="1"/>
</dbReference>
<evidence type="ECO:0000256" key="4">
    <source>
        <dbReference type="ARBA" id="ARBA00022723"/>
    </source>
</evidence>
<organism evidence="11 12">
    <name type="scientific">Sunxiuqinia dokdonensis</name>
    <dbReference type="NCBI Taxonomy" id="1409788"/>
    <lineage>
        <taxon>Bacteria</taxon>
        <taxon>Pseudomonadati</taxon>
        <taxon>Bacteroidota</taxon>
        <taxon>Bacteroidia</taxon>
        <taxon>Marinilabiliales</taxon>
        <taxon>Prolixibacteraceae</taxon>
        <taxon>Sunxiuqinia</taxon>
    </lineage>
</organism>
<evidence type="ECO:0000256" key="1">
    <source>
        <dbReference type="ARBA" id="ARBA00001967"/>
    </source>
</evidence>
<comment type="function">
    <text evidence="8">Transcriptional regulator.</text>
</comment>
<dbReference type="GO" id="GO:0003700">
    <property type="term" value="F:DNA-binding transcription factor activity"/>
    <property type="evidence" value="ECO:0007669"/>
    <property type="project" value="UniProtKB-UniRule"/>
</dbReference>
<feature type="domain" description="Ribbon-helix-helix protein CopG" evidence="9">
    <location>
        <begin position="5"/>
        <end position="40"/>
    </location>
</feature>
<dbReference type="Proteomes" id="UP000036958">
    <property type="component" value="Unassembled WGS sequence"/>
</dbReference>
<dbReference type="Pfam" id="PF01402">
    <property type="entry name" value="RHH_1"/>
    <property type="match status" value="1"/>
</dbReference>
<name>A0A0L8V3C4_9BACT</name>
<keyword evidence="6 8" id="KW-0238">DNA-binding</keyword>
<evidence type="ECO:0000256" key="7">
    <source>
        <dbReference type="ARBA" id="ARBA00023163"/>
    </source>
</evidence>
<comment type="caution">
    <text evidence="8">Lacks conserved residue(s) required for the propagation of feature annotation.</text>
</comment>
<comment type="cofactor">
    <cofactor evidence="1">
        <name>Ni(2+)</name>
        <dbReference type="ChEBI" id="CHEBI:49786"/>
    </cofactor>
</comment>
<evidence type="ECO:0000256" key="3">
    <source>
        <dbReference type="ARBA" id="ARBA00022596"/>
    </source>
</evidence>